<evidence type="ECO:0000313" key="8">
    <source>
        <dbReference type="EMBL" id="RFB05240.1"/>
    </source>
</evidence>
<dbReference type="PROSITE" id="PS51257">
    <property type="entry name" value="PROKAR_LIPOPROTEIN"/>
    <property type="match status" value="1"/>
</dbReference>
<reference evidence="8 9" key="1">
    <citation type="submission" date="2018-08" db="EMBL/GenBank/DDBJ databases">
        <title>Parvularcula sp. SM1705, isolated from surface water of the South Sea China.</title>
        <authorList>
            <person name="Sun L."/>
        </authorList>
    </citation>
    <scope>NUCLEOTIDE SEQUENCE [LARGE SCALE GENOMIC DNA]</scope>
    <source>
        <strain evidence="8 9">SM1705</strain>
    </source>
</reference>
<evidence type="ECO:0000256" key="1">
    <source>
        <dbReference type="ARBA" id="ARBA00004459"/>
    </source>
</evidence>
<name>A0A371RIH2_9PROT</name>
<evidence type="ECO:0000256" key="3">
    <source>
        <dbReference type="ARBA" id="ARBA00023136"/>
    </source>
</evidence>
<evidence type="ECO:0000256" key="5">
    <source>
        <dbReference type="ARBA" id="ARBA00023237"/>
    </source>
</evidence>
<protein>
    <submittedName>
        <fullName evidence="8">Uncharacterized protein</fullName>
    </submittedName>
</protein>
<evidence type="ECO:0000256" key="4">
    <source>
        <dbReference type="ARBA" id="ARBA00023139"/>
    </source>
</evidence>
<evidence type="ECO:0000256" key="6">
    <source>
        <dbReference type="ARBA" id="ARBA00023288"/>
    </source>
</evidence>
<dbReference type="InterPro" id="IPR032831">
    <property type="entry name" value="LptM_cons"/>
</dbReference>
<keyword evidence="4" id="KW-0564">Palmitate</keyword>
<proteinExistence type="predicted"/>
<keyword evidence="2" id="KW-0732">Signal</keyword>
<keyword evidence="3" id="KW-0472">Membrane</keyword>
<evidence type="ECO:0000313" key="9">
    <source>
        <dbReference type="Proteomes" id="UP000264589"/>
    </source>
</evidence>
<dbReference type="AlphaFoldDB" id="A0A371RIH2"/>
<keyword evidence="6" id="KW-0449">Lipoprotein</keyword>
<comment type="caution">
    <text evidence="8">The sequence shown here is derived from an EMBL/GenBank/DDBJ whole genome shotgun (WGS) entry which is preliminary data.</text>
</comment>
<gene>
    <name evidence="8" type="ORF">DX908_08210</name>
</gene>
<evidence type="ECO:0000256" key="2">
    <source>
        <dbReference type="ARBA" id="ARBA00022729"/>
    </source>
</evidence>
<dbReference type="GO" id="GO:0009279">
    <property type="term" value="C:cell outer membrane"/>
    <property type="evidence" value="ECO:0007669"/>
    <property type="project" value="UniProtKB-SubCell"/>
</dbReference>
<keyword evidence="9" id="KW-1185">Reference proteome</keyword>
<comment type="subcellular location">
    <subcellularLocation>
        <location evidence="1">Cell outer membrane</location>
        <topology evidence="1">Lipid-anchor</topology>
    </subcellularLocation>
</comment>
<dbReference type="InParanoid" id="A0A371RIH2"/>
<dbReference type="EMBL" id="QUQO01000001">
    <property type="protein sequence ID" value="RFB05240.1"/>
    <property type="molecule type" value="Genomic_DNA"/>
</dbReference>
<dbReference type="Proteomes" id="UP000264589">
    <property type="component" value="Unassembled WGS sequence"/>
</dbReference>
<dbReference type="NCBIfam" id="NF047847">
    <property type="entry name" value="SS_mature_LptM"/>
    <property type="match status" value="1"/>
</dbReference>
<keyword evidence="5" id="KW-0998">Cell outer membrane</keyword>
<dbReference type="Pfam" id="PF13627">
    <property type="entry name" value="LptM_cons"/>
    <property type="match status" value="1"/>
</dbReference>
<sequence>MTAPGERRNRSIMSRIIFALLILVSAFSLSACGRKAPLDTPPPPGNQDQSFTR</sequence>
<accession>A0A371RIH2</accession>
<evidence type="ECO:0000256" key="7">
    <source>
        <dbReference type="SAM" id="MobiDB-lite"/>
    </source>
</evidence>
<feature type="region of interest" description="Disordered" evidence="7">
    <location>
        <begin position="34"/>
        <end position="53"/>
    </location>
</feature>
<organism evidence="8 9">
    <name type="scientific">Parvularcula marina</name>
    <dbReference type="NCBI Taxonomy" id="2292771"/>
    <lineage>
        <taxon>Bacteria</taxon>
        <taxon>Pseudomonadati</taxon>
        <taxon>Pseudomonadota</taxon>
        <taxon>Alphaproteobacteria</taxon>
        <taxon>Parvularculales</taxon>
        <taxon>Parvularculaceae</taxon>
        <taxon>Parvularcula</taxon>
    </lineage>
</organism>